<feature type="compositionally biased region" description="Basic and acidic residues" evidence="1">
    <location>
        <begin position="152"/>
        <end position="164"/>
    </location>
</feature>
<proteinExistence type="predicted"/>
<organism evidence="2 3">
    <name type="scientific">Actinophytocola xinjiangensis</name>
    <dbReference type="NCBI Taxonomy" id="485602"/>
    <lineage>
        <taxon>Bacteria</taxon>
        <taxon>Bacillati</taxon>
        <taxon>Actinomycetota</taxon>
        <taxon>Actinomycetes</taxon>
        <taxon>Pseudonocardiales</taxon>
        <taxon>Pseudonocardiaceae</taxon>
    </lineage>
</organism>
<gene>
    <name evidence="2" type="ORF">BLA60_14430</name>
</gene>
<dbReference type="RefSeq" id="WP_075133337.1">
    <property type="nucleotide sequence ID" value="NZ_MSIF01000005.1"/>
</dbReference>
<name>A0A7Z0WPQ1_9PSEU</name>
<comment type="caution">
    <text evidence="2">The sequence shown here is derived from an EMBL/GenBank/DDBJ whole genome shotgun (WGS) entry which is preliminary data.</text>
</comment>
<evidence type="ECO:0000256" key="1">
    <source>
        <dbReference type="SAM" id="MobiDB-lite"/>
    </source>
</evidence>
<evidence type="ECO:0000313" key="2">
    <source>
        <dbReference type="EMBL" id="OLF11176.1"/>
    </source>
</evidence>
<dbReference type="AlphaFoldDB" id="A0A7Z0WPQ1"/>
<sequence>MIPQATINVLMVIDSRGTYSTDFPFSLDTLVTLLREGNEEAVFTVTRAHRGTDDYAKGADIKGFSFDDHPLDRYHELWLFGVGRKPENPLRDSEIERISWFMQQGGGVFATGDHEDMGWALCGKIPRVRSMRKWNWDDDTDPNDPIAPPEKAPGRHDTVQRRYGDGPFTLDDQSDDIPQIISPHYYRDDGRSAVHPLLTCGAGVITHFPDHPHEGDCYVPTNLTRTFLISGQEYDEYPTTHPPRTVPEVVAWSTSGSRPADRDDKGILDATTFGAVCAYDGHQQDVGRVVVDATWHHFFGINLKGFAASQTEPGRQAYREITQYFMNIGLWLLPPVAVDGLWRRASLAVRWHHQVGMGLRTEFYDDPSGLTLDLLRSTGQSALTARPDAFFRLWVGRHGIGARFPRLWEIWGDTLDPWLPGTDPRPSPLPVHLVLQTLVGAIVYGIAATNRELTGETISRALNTDQPGDPFLDRALTVLSEHATATAGRLGELTGSLTAARNTS</sequence>
<keyword evidence="3" id="KW-1185">Reference proteome</keyword>
<evidence type="ECO:0000313" key="3">
    <source>
        <dbReference type="Proteomes" id="UP000185696"/>
    </source>
</evidence>
<dbReference type="OrthoDB" id="5937513at2"/>
<accession>A0A7Z0WPQ1</accession>
<dbReference type="EMBL" id="MSIF01000005">
    <property type="protein sequence ID" value="OLF11176.1"/>
    <property type="molecule type" value="Genomic_DNA"/>
</dbReference>
<reference evidence="2 3" key="1">
    <citation type="submission" date="2016-12" db="EMBL/GenBank/DDBJ databases">
        <title>The draft genome sequence of Actinophytocola xinjiangensis.</title>
        <authorList>
            <person name="Wang W."/>
            <person name="Yuan L."/>
        </authorList>
    </citation>
    <scope>NUCLEOTIDE SEQUENCE [LARGE SCALE GENOMIC DNA]</scope>
    <source>
        <strain evidence="2 3">CGMCC 4.4663</strain>
    </source>
</reference>
<dbReference type="Proteomes" id="UP000185696">
    <property type="component" value="Unassembled WGS sequence"/>
</dbReference>
<protein>
    <submittedName>
        <fullName evidence="2">Uncharacterized protein</fullName>
    </submittedName>
</protein>
<feature type="region of interest" description="Disordered" evidence="1">
    <location>
        <begin position="134"/>
        <end position="174"/>
    </location>
</feature>